<evidence type="ECO:0000313" key="3">
    <source>
        <dbReference type="Proteomes" id="UP000199754"/>
    </source>
</evidence>
<proteinExistence type="predicted"/>
<protein>
    <submittedName>
        <fullName evidence="2">Trigger factor</fullName>
    </submittedName>
</protein>
<gene>
    <name evidence="2" type="ORF">SULPSESMR1_01058</name>
</gene>
<organism evidence="2 3">
    <name type="scientific">Pseudosulfitobacter pseudonitzschiae</name>
    <dbReference type="NCBI Taxonomy" id="1402135"/>
    <lineage>
        <taxon>Bacteria</taxon>
        <taxon>Pseudomonadati</taxon>
        <taxon>Pseudomonadota</taxon>
        <taxon>Alphaproteobacteria</taxon>
        <taxon>Rhodobacterales</taxon>
        <taxon>Roseobacteraceae</taxon>
        <taxon>Pseudosulfitobacter</taxon>
    </lineage>
</organism>
<dbReference type="RefSeq" id="WP_089419868.1">
    <property type="nucleotide sequence ID" value="NZ_CP022415.1"/>
</dbReference>
<dbReference type="KEGG" id="spse:SULPSESMR1_01058"/>
<dbReference type="AlphaFoldDB" id="A0A221JYS3"/>
<dbReference type="InterPro" id="IPR045632">
    <property type="entry name" value="DUF6314"/>
</dbReference>
<dbReference type="STRING" id="1402135.SAMN05444149_105288"/>
<evidence type="ECO:0000259" key="1">
    <source>
        <dbReference type="Pfam" id="PF19834"/>
    </source>
</evidence>
<sequence>MTLSQCARSLSDFAGLWRLEREIVHDDGTLAQFSGTAQWMPEGDRLRCVEAGTMRIGSSPPMSGQRVYFWDADLWVYFDDGRPFHRVPPTGGDTGHWCDPDQYDGNYDFSQWPAFTVTWSVRGPRKAYRMVSRYSLA</sequence>
<feature type="domain" description="DUF6314" evidence="1">
    <location>
        <begin position="13"/>
        <end position="135"/>
    </location>
</feature>
<dbReference type="EMBL" id="CP022415">
    <property type="protein sequence ID" value="ASM71884.1"/>
    <property type="molecule type" value="Genomic_DNA"/>
</dbReference>
<accession>A0A221JYS3</accession>
<evidence type="ECO:0000313" key="2">
    <source>
        <dbReference type="EMBL" id="ASM71884.1"/>
    </source>
</evidence>
<reference evidence="2 3" key="1">
    <citation type="submission" date="2017-07" db="EMBL/GenBank/DDBJ databases">
        <title>Genome Sequence of Sulfitobacter pseudonitzschiae Strain SMR1 Isolated from a culture of the Diatom Skeletonema marinoi.</title>
        <authorList>
            <person name="Topel M."/>
            <person name="Pinder M.I.M."/>
            <person name="Johansson O.N."/>
            <person name="Kourtchenko O."/>
            <person name="Godhe A."/>
            <person name="Clarke A.K."/>
        </authorList>
    </citation>
    <scope>NUCLEOTIDE SEQUENCE [LARGE SCALE GENOMIC DNA]</scope>
    <source>
        <strain evidence="2 3">SMR1</strain>
    </source>
</reference>
<dbReference type="OrthoDB" id="7351979at2"/>
<name>A0A221JYS3_9RHOB</name>
<dbReference type="Pfam" id="PF19834">
    <property type="entry name" value="DUF6314"/>
    <property type="match status" value="1"/>
</dbReference>
<keyword evidence="3" id="KW-1185">Reference proteome</keyword>
<dbReference type="Proteomes" id="UP000199754">
    <property type="component" value="Chromosome"/>
</dbReference>